<protein>
    <submittedName>
        <fullName evidence="1">Uncharacterized protein</fullName>
    </submittedName>
</protein>
<sequence>MDCGMHAPAAHQHSSDHAQDRVAHFRFLLHPSHVPIRPVVGVPCAYDVKAKVKTYGTMVGNDRVALVDGCALPRVRRALNTPS</sequence>
<evidence type="ECO:0000313" key="1">
    <source>
        <dbReference type="EMBL" id="GGL13845.1"/>
    </source>
</evidence>
<evidence type="ECO:0000313" key="2">
    <source>
        <dbReference type="Proteomes" id="UP000604341"/>
    </source>
</evidence>
<organism evidence="1 2">
    <name type="scientific">Deinococcus radiotolerans</name>
    <dbReference type="NCBI Taxonomy" id="1309407"/>
    <lineage>
        <taxon>Bacteria</taxon>
        <taxon>Thermotogati</taxon>
        <taxon>Deinococcota</taxon>
        <taxon>Deinococci</taxon>
        <taxon>Deinococcales</taxon>
        <taxon>Deinococcaceae</taxon>
        <taxon>Deinococcus</taxon>
    </lineage>
</organism>
<proteinExistence type="predicted"/>
<reference evidence="2" key="1">
    <citation type="journal article" date="2019" name="Int. J. Syst. Evol. Microbiol.">
        <title>The Global Catalogue of Microorganisms (GCM) 10K type strain sequencing project: providing services to taxonomists for standard genome sequencing and annotation.</title>
        <authorList>
            <consortium name="The Broad Institute Genomics Platform"/>
            <consortium name="The Broad Institute Genome Sequencing Center for Infectious Disease"/>
            <person name="Wu L."/>
            <person name="Ma J."/>
        </authorList>
    </citation>
    <scope>NUCLEOTIDE SEQUENCE [LARGE SCALE GENOMIC DNA]</scope>
    <source>
        <strain evidence="2">JCM 19173</strain>
    </source>
</reference>
<comment type="caution">
    <text evidence="1">The sequence shown here is derived from an EMBL/GenBank/DDBJ whole genome shotgun (WGS) entry which is preliminary data.</text>
</comment>
<dbReference type="EMBL" id="BMPE01000017">
    <property type="protein sequence ID" value="GGL13845.1"/>
    <property type="molecule type" value="Genomic_DNA"/>
</dbReference>
<gene>
    <name evidence="1" type="ORF">GCM10010844_35870</name>
</gene>
<name>A0ABQ2FPD1_9DEIO</name>
<dbReference type="Proteomes" id="UP000604341">
    <property type="component" value="Unassembled WGS sequence"/>
</dbReference>
<keyword evidence="2" id="KW-1185">Reference proteome</keyword>
<accession>A0ABQ2FPD1</accession>